<name>A0AA35Z9E1_LACSI</name>
<dbReference type="Proteomes" id="UP001177003">
    <property type="component" value="Chromosome 5"/>
</dbReference>
<dbReference type="EMBL" id="OX465081">
    <property type="protein sequence ID" value="CAI9288368.1"/>
    <property type="molecule type" value="Genomic_DNA"/>
</dbReference>
<evidence type="ECO:0000313" key="2">
    <source>
        <dbReference type="Proteomes" id="UP001177003"/>
    </source>
</evidence>
<keyword evidence="2" id="KW-1185">Reference proteome</keyword>
<sequence length="157" mass="17865">MRSKKTGGLELDLFVGQHHQEPSSGMYTLNYNLINSKAFPSIDSYGFLTDPRGYLTSLFFCISIGRRYTHKLPSKPAVVGVLLMDGSMTNLSLLDAKENKFLKGTFDVVGIMSTLVIYGVLQNCMENEFNIDHTREIFGIEFNNRYICEDQIDYMDH</sequence>
<organism evidence="1 2">
    <name type="scientific">Lactuca saligna</name>
    <name type="common">Willowleaf lettuce</name>
    <dbReference type="NCBI Taxonomy" id="75948"/>
    <lineage>
        <taxon>Eukaryota</taxon>
        <taxon>Viridiplantae</taxon>
        <taxon>Streptophyta</taxon>
        <taxon>Embryophyta</taxon>
        <taxon>Tracheophyta</taxon>
        <taxon>Spermatophyta</taxon>
        <taxon>Magnoliopsida</taxon>
        <taxon>eudicotyledons</taxon>
        <taxon>Gunneridae</taxon>
        <taxon>Pentapetalae</taxon>
        <taxon>asterids</taxon>
        <taxon>campanulids</taxon>
        <taxon>Asterales</taxon>
        <taxon>Asteraceae</taxon>
        <taxon>Cichorioideae</taxon>
        <taxon>Cichorieae</taxon>
        <taxon>Lactucinae</taxon>
        <taxon>Lactuca</taxon>
    </lineage>
</organism>
<gene>
    <name evidence="1" type="ORF">LSALG_LOCUS27672</name>
</gene>
<dbReference type="AlphaFoldDB" id="A0AA35Z9E1"/>
<protein>
    <submittedName>
        <fullName evidence="1">Uncharacterized protein</fullName>
    </submittedName>
</protein>
<evidence type="ECO:0000313" key="1">
    <source>
        <dbReference type="EMBL" id="CAI9288368.1"/>
    </source>
</evidence>
<reference evidence="1" key="1">
    <citation type="submission" date="2023-04" db="EMBL/GenBank/DDBJ databases">
        <authorList>
            <person name="Vijverberg K."/>
            <person name="Xiong W."/>
            <person name="Schranz E."/>
        </authorList>
    </citation>
    <scope>NUCLEOTIDE SEQUENCE</scope>
</reference>
<proteinExistence type="predicted"/>
<accession>A0AA35Z9E1</accession>